<name>A0A7W6JPY6_9SPHN</name>
<sequence>MGQDTHSIDWQAAQWIDRMSRPVLDSDTAAAFDRWILTDPRHVDSYARMSAIWQSKGLEGALGEPAHLSGASNDDDAAPNGGWWRLVRGGAVASLLALACVGGAQLLVSDASYATARGGTRMVALADGSTVRMNGDTRITVRIAPWSRHVTLERGEAFFDVAHERLRGFSVDAGGASVSVLGTAFDIDRIDSDTRIIQVYRGLVSVDAGTGRQWQLPAGSGLELSGEHVRSLKGVAGAHPGWTDGWLEANDMPMLQLVERLNRTAAHPVRLADPALGDLLVTGRFQTNDPKNMLEAITAIHDLRWHDAGDHYVVER</sequence>
<comment type="caution">
    <text evidence="3">The sequence shown here is derived from an EMBL/GenBank/DDBJ whole genome shotgun (WGS) entry which is preliminary data.</text>
</comment>
<dbReference type="Proteomes" id="UP000557392">
    <property type="component" value="Unassembled WGS sequence"/>
</dbReference>
<protein>
    <submittedName>
        <fullName evidence="3">Transmembrane sensor</fullName>
    </submittedName>
</protein>
<dbReference type="RefSeq" id="WP_183995061.1">
    <property type="nucleotide sequence ID" value="NZ_JACIEH010000001.1"/>
</dbReference>
<evidence type="ECO:0000259" key="2">
    <source>
        <dbReference type="Pfam" id="PF16220"/>
    </source>
</evidence>
<dbReference type="InterPro" id="IPR032623">
    <property type="entry name" value="FecR_N"/>
</dbReference>
<dbReference type="PANTHER" id="PTHR30273:SF2">
    <property type="entry name" value="PROTEIN FECR"/>
    <property type="match status" value="1"/>
</dbReference>
<feature type="domain" description="FecR N-terminal" evidence="2">
    <location>
        <begin position="11"/>
        <end position="51"/>
    </location>
</feature>
<evidence type="ECO:0000313" key="3">
    <source>
        <dbReference type="EMBL" id="MBB4097428.1"/>
    </source>
</evidence>
<keyword evidence="3" id="KW-0472">Membrane</keyword>
<evidence type="ECO:0000259" key="1">
    <source>
        <dbReference type="Pfam" id="PF04773"/>
    </source>
</evidence>
<dbReference type="Gene3D" id="3.55.50.30">
    <property type="match status" value="1"/>
</dbReference>
<dbReference type="AlphaFoldDB" id="A0A7W6JPY6"/>
<evidence type="ECO:0000313" key="4">
    <source>
        <dbReference type="Proteomes" id="UP000557392"/>
    </source>
</evidence>
<dbReference type="Pfam" id="PF16220">
    <property type="entry name" value="DUF4880"/>
    <property type="match status" value="1"/>
</dbReference>
<dbReference type="Pfam" id="PF04773">
    <property type="entry name" value="FecR"/>
    <property type="match status" value="1"/>
</dbReference>
<dbReference type="GO" id="GO:0016989">
    <property type="term" value="F:sigma factor antagonist activity"/>
    <property type="evidence" value="ECO:0007669"/>
    <property type="project" value="TreeGrafter"/>
</dbReference>
<dbReference type="Gene3D" id="2.60.120.1440">
    <property type="match status" value="1"/>
</dbReference>
<keyword evidence="4" id="KW-1185">Reference proteome</keyword>
<dbReference type="InterPro" id="IPR012373">
    <property type="entry name" value="Ferrdict_sens_TM"/>
</dbReference>
<feature type="domain" description="FecR protein" evidence="1">
    <location>
        <begin position="113"/>
        <end position="204"/>
    </location>
</feature>
<proteinExistence type="predicted"/>
<dbReference type="EMBL" id="JACIEH010000001">
    <property type="protein sequence ID" value="MBB4097428.1"/>
    <property type="molecule type" value="Genomic_DNA"/>
</dbReference>
<dbReference type="InterPro" id="IPR006860">
    <property type="entry name" value="FecR"/>
</dbReference>
<reference evidence="3 4" key="1">
    <citation type="submission" date="2020-08" db="EMBL/GenBank/DDBJ databases">
        <title>Genomic Encyclopedia of Type Strains, Phase IV (KMG-IV): sequencing the most valuable type-strain genomes for metagenomic binning, comparative biology and taxonomic classification.</title>
        <authorList>
            <person name="Goeker M."/>
        </authorList>
    </citation>
    <scope>NUCLEOTIDE SEQUENCE [LARGE SCALE GENOMIC DNA]</scope>
    <source>
        <strain evidence="3 4">DSM 101806</strain>
    </source>
</reference>
<organism evidence="3 4">
    <name type="scientific">Sphingomonas kyeonggiensis</name>
    <dbReference type="NCBI Taxonomy" id="1268553"/>
    <lineage>
        <taxon>Bacteria</taxon>
        <taxon>Pseudomonadati</taxon>
        <taxon>Pseudomonadota</taxon>
        <taxon>Alphaproteobacteria</taxon>
        <taxon>Sphingomonadales</taxon>
        <taxon>Sphingomonadaceae</taxon>
        <taxon>Sphingomonas</taxon>
    </lineage>
</organism>
<gene>
    <name evidence="3" type="ORF">GGR46_000961</name>
</gene>
<keyword evidence="3" id="KW-0812">Transmembrane</keyword>
<dbReference type="PIRSF" id="PIRSF018266">
    <property type="entry name" value="FecR"/>
    <property type="match status" value="1"/>
</dbReference>
<accession>A0A7W6JPY6</accession>
<dbReference type="PANTHER" id="PTHR30273">
    <property type="entry name" value="PERIPLASMIC SIGNAL SENSOR AND SIGMA FACTOR ACTIVATOR FECR-RELATED"/>
    <property type="match status" value="1"/>
</dbReference>